<keyword evidence="4 6" id="KW-0472">Membrane</keyword>
<name>A0A2A4XAD7_9GAMM</name>
<dbReference type="NCBIfam" id="TIGR01974">
    <property type="entry name" value="NDH_I_L"/>
    <property type="match status" value="1"/>
</dbReference>
<dbReference type="AlphaFoldDB" id="A0A2A4XAD7"/>
<evidence type="ECO:0000259" key="7">
    <source>
        <dbReference type="Pfam" id="PF00361"/>
    </source>
</evidence>
<feature type="transmembrane region" description="Helical" evidence="6">
    <location>
        <begin position="210"/>
        <end position="229"/>
    </location>
</feature>
<dbReference type="InterPro" id="IPR001516">
    <property type="entry name" value="Proton_antipo_N"/>
</dbReference>
<feature type="transmembrane region" description="Helical" evidence="6">
    <location>
        <begin position="452"/>
        <end position="476"/>
    </location>
</feature>
<dbReference type="EMBL" id="NVUL01000023">
    <property type="protein sequence ID" value="PCI78987.1"/>
    <property type="molecule type" value="Genomic_DNA"/>
</dbReference>
<evidence type="ECO:0000256" key="4">
    <source>
        <dbReference type="ARBA" id="ARBA00023136"/>
    </source>
</evidence>
<feature type="domain" description="NADH:quinone oxidoreductase/Mrp antiporter transmembrane" evidence="7">
    <location>
        <begin position="134"/>
        <end position="425"/>
    </location>
</feature>
<proteinExistence type="predicted"/>
<evidence type="ECO:0000256" key="2">
    <source>
        <dbReference type="ARBA" id="ARBA00022692"/>
    </source>
</evidence>
<protein>
    <submittedName>
        <fullName evidence="9">NADH-quinone oxidoreductase subunit L</fullName>
    </submittedName>
</protein>
<feature type="transmembrane region" description="Helical" evidence="6">
    <location>
        <begin position="6"/>
        <end position="23"/>
    </location>
</feature>
<reference evidence="10" key="1">
    <citation type="submission" date="2017-08" db="EMBL/GenBank/DDBJ databases">
        <title>A dynamic microbial community with high functional redundancy inhabits the cold, oxic subseafloor aquifer.</title>
        <authorList>
            <person name="Tully B.J."/>
            <person name="Wheat C.G."/>
            <person name="Glazer B.T."/>
            <person name="Huber J.A."/>
        </authorList>
    </citation>
    <scope>NUCLEOTIDE SEQUENCE [LARGE SCALE GENOMIC DNA]</scope>
</reference>
<dbReference type="PRINTS" id="PR01435">
    <property type="entry name" value="NPOXDRDTASE5"/>
</dbReference>
<dbReference type="GO" id="GO:0015990">
    <property type="term" value="P:electron transport coupled proton transport"/>
    <property type="evidence" value="ECO:0007669"/>
    <property type="project" value="TreeGrafter"/>
</dbReference>
<dbReference type="InterPro" id="IPR001750">
    <property type="entry name" value="ND/Mrp_TM"/>
</dbReference>
<organism evidence="9 10">
    <name type="scientific">SAR86 cluster bacterium</name>
    <dbReference type="NCBI Taxonomy" id="2030880"/>
    <lineage>
        <taxon>Bacteria</taxon>
        <taxon>Pseudomonadati</taxon>
        <taxon>Pseudomonadota</taxon>
        <taxon>Gammaproteobacteria</taxon>
        <taxon>SAR86 cluster</taxon>
    </lineage>
</organism>
<keyword evidence="3 6" id="KW-1133">Transmembrane helix</keyword>
<evidence type="ECO:0000256" key="6">
    <source>
        <dbReference type="SAM" id="Phobius"/>
    </source>
</evidence>
<feature type="domain" description="NADH-Ubiquinone oxidoreductase (complex I) chain 5 N-terminal" evidence="8">
    <location>
        <begin position="68"/>
        <end position="118"/>
    </location>
</feature>
<feature type="transmembrane region" description="Helical" evidence="6">
    <location>
        <begin position="171"/>
        <end position="190"/>
    </location>
</feature>
<dbReference type="Pfam" id="PF00361">
    <property type="entry name" value="Proton_antipo_M"/>
    <property type="match status" value="1"/>
</dbReference>
<evidence type="ECO:0000313" key="9">
    <source>
        <dbReference type="EMBL" id="PCI78987.1"/>
    </source>
</evidence>
<accession>A0A2A4XAD7</accession>
<dbReference type="Gene3D" id="1.20.5.2700">
    <property type="match status" value="1"/>
</dbReference>
<feature type="transmembrane region" description="Helical" evidence="6">
    <location>
        <begin position="280"/>
        <end position="301"/>
    </location>
</feature>
<evidence type="ECO:0000256" key="1">
    <source>
        <dbReference type="ARBA" id="ARBA00004127"/>
    </source>
</evidence>
<feature type="transmembrane region" description="Helical" evidence="6">
    <location>
        <begin position="571"/>
        <end position="588"/>
    </location>
</feature>
<feature type="transmembrane region" description="Helical" evidence="6">
    <location>
        <begin position="595"/>
        <end position="615"/>
    </location>
</feature>
<dbReference type="Pfam" id="PF00662">
    <property type="entry name" value="Proton_antipo_N"/>
    <property type="match status" value="1"/>
</dbReference>
<gene>
    <name evidence="9" type="ORF">COB20_05725</name>
</gene>
<feature type="transmembrane region" description="Helical" evidence="6">
    <location>
        <begin position="414"/>
        <end position="440"/>
    </location>
</feature>
<comment type="subcellular location">
    <subcellularLocation>
        <location evidence="1">Endomembrane system</location>
        <topology evidence="1">Multi-pass membrane protein</topology>
    </subcellularLocation>
    <subcellularLocation>
        <location evidence="5">Membrane</location>
        <topology evidence="5">Multi-pass membrane protein</topology>
    </subcellularLocation>
</comment>
<dbReference type="GO" id="GO:0016020">
    <property type="term" value="C:membrane"/>
    <property type="evidence" value="ECO:0007669"/>
    <property type="project" value="UniProtKB-SubCell"/>
</dbReference>
<dbReference type="Proteomes" id="UP000218767">
    <property type="component" value="Unassembled WGS sequence"/>
</dbReference>
<dbReference type="GO" id="GO:0012505">
    <property type="term" value="C:endomembrane system"/>
    <property type="evidence" value="ECO:0007669"/>
    <property type="project" value="UniProtKB-SubCell"/>
</dbReference>
<dbReference type="GO" id="GO:0042773">
    <property type="term" value="P:ATP synthesis coupled electron transport"/>
    <property type="evidence" value="ECO:0007669"/>
    <property type="project" value="InterPro"/>
</dbReference>
<feature type="transmembrane region" description="Helical" evidence="6">
    <location>
        <begin position="78"/>
        <end position="105"/>
    </location>
</feature>
<feature type="transmembrane region" description="Helical" evidence="6">
    <location>
        <begin position="336"/>
        <end position="354"/>
    </location>
</feature>
<dbReference type="PANTHER" id="PTHR42829:SF2">
    <property type="entry name" value="NADH-UBIQUINONE OXIDOREDUCTASE CHAIN 5"/>
    <property type="match status" value="1"/>
</dbReference>
<feature type="transmembrane region" description="Helical" evidence="6">
    <location>
        <begin position="30"/>
        <end position="54"/>
    </location>
</feature>
<comment type="caution">
    <text evidence="9">The sequence shown here is derived from an EMBL/GenBank/DDBJ whole genome shotgun (WGS) entry which is preliminary data.</text>
</comment>
<sequence length="616" mass="67051">MQDLIWLLPTYPLLGFLSLVLTSGNLPKKVVGAIGAGSIGLSFLTAAVIAYQFLGSGETHLVVEMWTWMAVGNFTPGFSFYLDGLAVVMMLIITGVGFLIHLYSAGFMLDDPSYSRFFAYMNLFVASMLVLVLADNLLLLYLGWEGVGLCSYLLIGFWYEKPENGYAARKAFITTRVGDTSMAIGLFLLFAELGTLNIQEMLHAAETQWAVGSGLAVAASLLLLGGAVGKSAQLPLQTWLPDAMAGPTPISALIHAATMVTAGVYLVARTHVLFELAPNVQLLLAWIGLITLLMAGFTAMTQHDIKRILAYSTISQIGYMFLGLGVGAWSASVFHLMTHAFFKALLFLAAGTVIHSLHHEHSIFKMGGKRKQLPIAFASFMIGSLALAAFPFTSGYFSKDEILIAALEMEGPGMILWLGGVLGAFLTGIYSFRLVFVVFFGESKGHHEEKEVAGLSMATPLIILMVFALFGGWIQIPVDAVFSHGEVHEEHHISNLMHAIMIVVPLLGIGVSYLFFMSKTFSVEKLMANPLATRLHGFWFSGWGMDALYSFLFVRPFVFLAQVNKNDLIDAVYALLVEITRVAHVMIARTQTGQLRWYALSIGGGVVLLITLGVVL</sequence>
<feature type="transmembrane region" description="Helical" evidence="6">
    <location>
        <begin position="140"/>
        <end position="159"/>
    </location>
</feature>
<keyword evidence="2 5" id="KW-0812">Transmembrane</keyword>
<dbReference type="InterPro" id="IPR003945">
    <property type="entry name" value="NU5C-like"/>
</dbReference>
<feature type="transmembrane region" description="Helical" evidence="6">
    <location>
        <begin position="117"/>
        <end position="134"/>
    </location>
</feature>
<dbReference type="InterPro" id="IPR018393">
    <property type="entry name" value="NADHpl_OxRdtase_5_subgr"/>
</dbReference>
<evidence type="ECO:0000256" key="3">
    <source>
        <dbReference type="ARBA" id="ARBA00022989"/>
    </source>
</evidence>
<feature type="transmembrane region" description="Helical" evidence="6">
    <location>
        <begin position="250"/>
        <end position="268"/>
    </location>
</feature>
<feature type="transmembrane region" description="Helical" evidence="6">
    <location>
        <begin position="308"/>
        <end position="330"/>
    </location>
</feature>
<dbReference type="PRINTS" id="PR01434">
    <property type="entry name" value="NADHDHGNASE5"/>
</dbReference>
<dbReference type="GO" id="GO:0003954">
    <property type="term" value="F:NADH dehydrogenase activity"/>
    <property type="evidence" value="ECO:0007669"/>
    <property type="project" value="TreeGrafter"/>
</dbReference>
<evidence type="ECO:0000256" key="5">
    <source>
        <dbReference type="RuleBase" id="RU000320"/>
    </source>
</evidence>
<evidence type="ECO:0000259" key="8">
    <source>
        <dbReference type="Pfam" id="PF00662"/>
    </source>
</evidence>
<dbReference type="NCBIfam" id="NF005141">
    <property type="entry name" value="PRK06590.1"/>
    <property type="match status" value="1"/>
</dbReference>
<dbReference type="PANTHER" id="PTHR42829">
    <property type="entry name" value="NADH-UBIQUINONE OXIDOREDUCTASE CHAIN 5"/>
    <property type="match status" value="1"/>
</dbReference>
<feature type="transmembrane region" description="Helical" evidence="6">
    <location>
        <begin position="537"/>
        <end position="559"/>
    </location>
</feature>
<feature type="transmembrane region" description="Helical" evidence="6">
    <location>
        <begin position="375"/>
        <end position="394"/>
    </location>
</feature>
<dbReference type="GO" id="GO:0008137">
    <property type="term" value="F:NADH dehydrogenase (ubiquinone) activity"/>
    <property type="evidence" value="ECO:0007669"/>
    <property type="project" value="InterPro"/>
</dbReference>
<evidence type="ECO:0000313" key="10">
    <source>
        <dbReference type="Proteomes" id="UP000218767"/>
    </source>
</evidence>
<feature type="transmembrane region" description="Helical" evidence="6">
    <location>
        <begin position="496"/>
        <end position="516"/>
    </location>
</feature>